<dbReference type="GO" id="GO:0009055">
    <property type="term" value="F:electron transfer activity"/>
    <property type="evidence" value="ECO:0007669"/>
    <property type="project" value="InterPro"/>
</dbReference>
<keyword evidence="5 6" id="KW-0472">Membrane</keyword>
<feature type="transmembrane region" description="Helical" evidence="6">
    <location>
        <begin position="39"/>
        <end position="58"/>
    </location>
</feature>
<dbReference type="AlphaFoldDB" id="F4GG11"/>
<dbReference type="GO" id="GO:0005886">
    <property type="term" value="C:plasma membrane"/>
    <property type="evidence" value="ECO:0007669"/>
    <property type="project" value="UniProtKB-SubCell"/>
</dbReference>
<reference evidence="8 9" key="1">
    <citation type="journal article" date="2011" name="J. Bacteriol.">
        <title>Genome Sequences of Alicycliphilus denitrificans Strains BC and K601T.</title>
        <authorList>
            <person name="Oosterkamp M.J."/>
            <person name="Veuskens T."/>
            <person name="Plugge C.M."/>
            <person name="Langenhoff A.A."/>
            <person name="Gerritse J."/>
            <person name="van Berkel W.J."/>
            <person name="Pieper D.H."/>
            <person name="Junca H."/>
            <person name="Goodwin L.A."/>
            <person name="Daligault H.E."/>
            <person name="Bruce D.C."/>
            <person name="Detter J.C."/>
            <person name="Tapia R."/>
            <person name="Han C.S."/>
            <person name="Land M.L."/>
            <person name="Hauser L.J."/>
            <person name="Smidt H."/>
            <person name="Stams A.J."/>
        </authorList>
    </citation>
    <scope>NUCLEOTIDE SEQUENCE [LARGE SCALE GENOMIC DNA]</scope>
    <source>
        <strain evidence="9">DSM 14773 / CIP 107495 / K601</strain>
    </source>
</reference>
<dbReference type="KEGG" id="adk:Alide2_0368"/>
<evidence type="ECO:0000256" key="5">
    <source>
        <dbReference type="ARBA" id="ARBA00023136"/>
    </source>
</evidence>
<evidence type="ECO:0000256" key="2">
    <source>
        <dbReference type="ARBA" id="ARBA00022475"/>
    </source>
</evidence>
<dbReference type="STRING" id="596154.Alide2_0368"/>
<dbReference type="PANTHER" id="PTHR30485:SF2">
    <property type="entry name" value="BLL0597 PROTEIN"/>
    <property type="match status" value="1"/>
</dbReference>
<evidence type="ECO:0000256" key="1">
    <source>
        <dbReference type="ARBA" id="ARBA00004651"/>
    </source>
</evidence>
<evidence type="ECO:0000256" key="4">
    <source>
        <dbReference type="ARBA" id="ARBA00022989"/>
    </source>
</evidence>
<feature type="transmembrane region" description="Helical" evidence="6">
    <location>
        <begin position="169"/>
        <end position="191"/>
    </location>
</feature>
<evidence type="ECO:0000313" key="8">
    <source>
        <dbReference type="EMBL" id="AEB82795.1"/>
    </source>
</evidence>
<comment type="subcellular location">
    <subcellularLocation>
        <location evidence="1">Cell membrane</location>
        <topology evidence="1">Multi-pass membrane protein</topology>
    </subcellularLocation>
</comment>
<proteinExistence type="predicted"/>
<feature type="transmembrane region" description="Helical" evidence="6">
    <location>
        <begin position="218"/>
        <end position="239"/>
    </location>
</feature>
<protein>
    <submittedName>
        <fullName evidence="8">Cytochrome b561</fullName>
    </submittedName>
</protein>
<evidence type="ECO:0000313" key="9">
    <source>
        <dbReference type="Proteomes" id="UP000007938"/>
    </source>
</evidence>
<dbReference type="SUPFAM" id="SSF81342">
    <property type="entry name" value="Transmembrane di-heme cytochromes"/>
    <property type="match status" value="1"/>
</dbReference>
<gene>
    <name evidence="8" type="ordered locus">Alide2_0368</name>
</gene>
<organism evidence="8 9">
    <name type="scientific">Alicycliphilus denitrificans (strain DSM 14773 / CIP 107495 / K601)</name>
    <dbReference type="NCBI Taxonomy" id="596154"/>
    <lineage>
        <taxon>Bacteria</taxon>
        <taxon>Pseudomonadati</taxon>
        <taxon>Pseudomonadota</taxon>
        <taxon>Betaproteobacteria</taxon>
        <taxon>Burkholderiales</taxon>
        <taxon>Comamonadaceae</taxon>
        <taxon>Alicycliphilus</taxon>
    </lineage>
</organism>
<accession>F4GG11</accession>
<dbReference type="PANTHER" id="PTHR30485">
    <property type="entry name" value="NI/FE-HYDROGENASE 1 B-TYPE CYTOCHROME SUBUNIT"/>
    <property type="match status" value="1"/>
</dbReference>
<dbReference type="GO" id="GO:0020037">
    <property type="term" value="F:heme binding"/>
    <property type="evidence" value="ECO:0007669"/>
    <property type="project" value="TreeGrafter"/>
</dbReference>
<dbReference type="Gene3D" id="1.20.950.20">
    <property type="entry name" value="Transmembrane di-heme cytochromes, Chain C"/>
    <property type="match status" value="1"/>
</dbReference>
<feature type="transmembrane region" description="Helical" evidence="6">
    <location>
        <begin position="70"/>
        <end position="89"/>
    </location>
</feature>
<dbReference type="GO" id="GO:0022904">
    <property type="term" value="P:respiratory electron transport chain"/>
    <property type="evidence" value="ECO:0007669"/>
    <property type="project" value="InterPro"/>
</dbReference>
<dbReference type="Proteomes" id="UP000007938">
    <property type="component" value="Chromosome"/>
</dbReference>
<dbReference type="RefSeq" id="WP_013721248.1">
    <property type="nucleotide sequence ID" value="NC_015422.1"/>
</dbReference>
<keyword evidence="2" id="KW-1003">Cell membrane</keyword>
<dbReference type="eggNOG" id="COG3658">
    <property type="taxonomic scope" value="Bacteria"/>
</dbReference>
<keyword evidence="4 6" id="KW-1133">Transmembrane helix</keyword>
<dbReference type="InterPro" id="IPR016174">
    <property type="entry name" value="Di-haem_cyt_TM"/>
</dbReference>
<evidence type="ECO:0000256" key="6">
    <source>
        <dbReference type="SAM" id="Phobius"/>
    </source>
</evidence>
<evidence type="ECO:0000256" key="3">
    <source>
        <dbReference type="ARBA" id="ARBA00022692"/>
    </source>
</evidence>
<name>F4GG11_ALIDK</name>
<dbReference type="InterPro" id="IPR011577">
    <property type="entry name" value="Cyt_b561_bac/Ni-Hgenase"/>
</dbReference>
<dbReference type="HOGENOM" id="CLU_078451_0_0_4"/>
<keyword evidence="9" id="KW-1185">Reference proteome</keyword>
<dbReference type="EMBL" id="CP002657">
    <property type="protein sequence ID" value="AEB82795.1"/>
    <property type="molecule type" value="Genomic_DNA"/>
</dbReference>
<keyword evidence="3 6" id="KW-0812">Transmembrane</keyword>
<dbReference type="Pfam" id="PF01292">
    <property type="entry name" value="Ni_hydr_CYTB"/>
    <property type="match status" value="1"/>
</dbReference>
<dbReference type="InterPro" id="IPR051542">
    <property type="entry name" value="Hydrogenase_cytochrome"/>
</dbReference>
<sequence>MACGADAAAGHNGRIFLGLGLGSAHHAAHGTRLGLPTRLFHWAIVATTIALVVTAKVGGNAMPWHMRLGLLMLALLAFRLAWGLVGGHWSRFANFLYSPGHLSGYLAGRGDETRDDVGHSPLGALSVFTLLAQVCSRLRSDDQIASAGSLAHLAPGEWVDLASWYHKDVGQYLLVAFVVLHLCAIAFYTLVRRRPLVRAMVRGDKQLPRPAPSARDDLASRIGAAAILAAACVLAWWVASLG</sequence>
<evidence type="ECO:0000259" key="7">
    <source>
        <dbReference type="Pfam" id="PF01292"/>
    </source>
</evidence>
<reference evidence="8 9" key="2">
    <citation type="submission" date="2011-04" db="EMBL/GenBank/DDBJ databases">
        <title>Complete sequence of chromosome of Alicycliphilus denitrificans K601.</title>
        <authorList>
            <consortium name="US DOE Joint Genome Institute"/>
            <person name="Lucas S."/>
            <person name="Han J."/>
            <person name="Lapidus A."/>
            <person name="Cheng J.-F."/>
            <person name="Goodwin L."/>
            <person name="Pitluck S."/>
            <person name="Peters L."/>
            <person name="Zeytun A."/>
            <person name="Detter J.C."/>
            <person name="Han C."/>
            <person name="Tapia R."/>
            <person name="Land M."/>
            <person name="Hauser L."/>
            <person name="Kyrpides N."/>
            <person name="Ivanova N."/>
            <person name="Mikhailova N."/>
            <person name="Pagani I."/>
            <person name="Oosterkamp M."/>
            <person name="Pieper D."/>
            <person name="van Berkel W."/>
            <person name="Langenhoff A."/>
            <person name="Smidt H."/>
            <person name="Stams A."/>
            <person name="Woyke T."/>
        </authorList>
    </citation>
    <scope>NUCLEOTIDE SEQUENCE [LARGE SCALE GENOMIC DNA]</scope>
    <source>
        <strain evidence="9">DSM 14773 / CIP 107495 / K601</strain>
    </source>
</reference>
<feature type="domain" description="Cytochrome b561 bacterial/Ni-hydrogenase" evidence="7">
    <location>
        <begin position="33"/>
        <end position="203"/>
    </location>
</feature>